<evidence type="ECO:0000313" key="3">
    <source>
        <dbReference type="EMBL" id="GHO49878.1"/>
    </source>
</evidence>
<sequence length="280" mass="29049">MRRLYIQLATGLYGGVILWQLTSPAVYIDNCGSLQDCYHTIAAAVKAAIGLGILISVLLSLGAIAGWTPNKQPPKTNEGWWSKAGRFLWGVGEGLLPFGLVAGATALVSVISPVAAAVGAGALFASVIGYTYSHAPGPGVGDKVRSAFNAINPVSQVGEGIIGAQEAFNEGDYQEAGKQAANTALGVFGVFTLVSSLVRRAASALGLGKGTTVEPPAPATPEEPSSSLPEKELPLPTEGLKEIKSLSQDHCSGDLRQMAKKLSLILAVQELHMSLQLLSM</sequence>
<dbReference type="EMBL" id="BNJF01000006">
    <property type="protein sequence ID" value="GHO49878.1"/>
    <property type="molecule type" value="Genomic_DNA"/>
</dbReference>
<dbReference type="Proteomes" id="UP000612362">
    <property type="component" value="Unassembled WGS sequence"/>
</dbReference>
<name>A0A8J3ICQ8_9CHLR</name>
<feature type="transmembrane region" description="Helical" evidence="2">
    <location>
        <begin position="114"/>
        <end position="133"/>
    </location>
</feature>
<keyword evidence="2" id="KW-0812">Transmembrane</keyword>
<gene>
    <name evidence="3" type="ORF">KSX_80410</name>
</gene>
<protein>
    <submittedName>
        <fullName evidence="3">Uncharacterized protein</fullName>
    </submittedName>
</protein>
<accession>A0A8J3ICQ8</accession>
<dbReference type="RefSeq" id="WP_220198956.1">
    <property type="nucleotide sequence ID" value="NZ_BNJF01000006.1"/>
</dbReference>
<comment type="caution">
    <text evidence="3">The sequence shown here is derived from an EMBL/GenBank/DDBJ whole genome shotgun (WGS) entry which is preliminary data.</text>
</comment>
<keyword evidence="4" id="KW-1185">Reference proteome</keyword>
<evidence type="ECO:0000256" key="2">
    <source>
        <dbReference type="SAM" id="Phobius"/>
    </source>
</evidence>
<proteinExistence type="predicted"/>
<keyword evidence="2" id="KW-0472">Membrane</keyword>
<feature type="transmembrane region" description="Helical" evidence="2">
    <location>
        <begin position="48"/>
        <end position="67"/>
    </location>
</feature>
<evidence type="ECO:0000313" key="4">
    <source>
        <dbReference type="Proteomes" id="UP000612362"/>
    </source>
</evidence>
<feature type="region of interest" description="Disordered" evidence="1">
    <location>
        <begin position="209"/>
        <end position="233"/>
    </location>
</feature>
<evidence type="ECO:0000256" key="1">
    <source>
        <dbReference type="SAM" id="MobiDB-lite"/>
    </source>
</evidence>
<dbReference type="AlphaFoldDB" id="A0A8J3ICQ8"/>
<keyword evidence="2" id="KW-1133">Transmembrane helix</keyword>
<organism evidence="3 4">
    <name type="scientific">Ktedonospora formicarum</name>
    <dbReference type="NCBI Taxonomy" id="2778364"/>
    <lineage>
        <taxon>Bacteria</taxon>
        <taxon>Bacillati</taxon>
        <taxon>Chloroflexota</taxon>
        <taxon>Ktedonobacteria</taxon>
        <taxon>Ktedonobacterales</taxon>
        <taxon>Ktedonobacteraceae</taxon>
        <taxon>Ktedonospora</taxon>
    </lineage>
</organism>
<reference evidence="3" key="1">
    <citation type="submission" date="2020-10" db="EMBL/GenBank/DDBJ databases">
        <title>Taxonomic study of unclassified bacteria belonging to the class Ktedonobacteria.</title>
        <authorList>
            <person name="Yabe S."/>
            <person name="Wang C.M."/>
            <person name="Zheng Y."/>
            <person name="Sakai Y."/>
            <person name="Cavaletti L."/>
            <person name="Monciardini P."/>
            <person name="Donadio S."/>
        </authorList>
    </citation>
    <scope>NUCLEOTIDE SEQUENCE</scope>
    <source>
        <strain evidence="3">SOSP1-1</strain>
    </source>
</reference>
<feature type="transmembrane region" description="Helical" evidence="2">
    <location>
        <begin position="87"/>
        <end position="108"/>
    </location>
</feature>